<dbReference type="EMBL" id="REGN01000897">
    <property type="protein sequence ID" value="RNA38271.1"/>
    <property type="molecule type" value="Genomic_DNA"/>
</dbReference>
<comment type="caution">
    <text evidence="1">The sequence shown here is derived from an EMBL/GenBank/DDBJ whole genome shotgun (WGS) entry which is preliminary data.</text>
</comment>
<organism evidence="1 2">
    <name type="scientific">Brachionus plicatilis</name>
    <name type="common">Marine rotifer</name>
    <name type="synonym">Brachionus muelleri</name>
    <dbReference type="NCBI Taxonomy" id="10195"/>
    <lineage>
        <taxon>Eukaryota</taxon>
        <taxon>Metazoa</taxon>
        <taxon>Spiralia</taxon>
        <taxon>Gnathifera</taxon>
        <taxon>Rotifera</taxon>
        <taxon>Eurotatoria</taxon>
        <taxon>Monogononta</taxon>
        <taxon>Pseudotrocha</taxon>
        <taxon>Ploima</taxon>
        <taxon>Brachionidae</taxon>
        <taxon>Brachionus</taxon>
    </lineage>
</organism>
<gene>
    <name evidence="1" type="ORF">BpHYR1_030572</name>
</gene>
<keyword evidence="2" id="KW-1185">Reference proteome</keyword>
<dbReference type="AlphaFoldDB" id="A0A3M7SQX8"/>
<reference evidence="1 2" key="1">
    <citation type="journal article" date="2018" name="Sci. Rep.">
        <title>Genomic signatures of local adaptation to the degree of environmental predictability in rotifers.</title>
        <authorList>
            <person name="Franch-Gras L."/>
            <person name="Hahn C."/>
            <person name="Garcia-Roger E.M."/>
            <person name="Carmona M.J."/>
            <person name="Serra M."/>
            <person name="Gomez A."/>
        </authorList>
    </citation>
    <scope>NUCLEOTIDE SEQUENCE [LARGE SCALE GENOMIC DNA]</scope>
    <source>
        <strain evidence="1">HYR1</strain>
    </source>
</reference>
<name>A0A3M7SQX8_BRAPC</name>
<evidence type="ECO:0000313" key="2">
    <source>
        <dbReference type="Proteomes" id="UP000276133"/>
    </source>
</evidence>
<accession>A0A3M7SQX8</accession>
<sequence length="106" mass="12993">MEKCLLNLYFNFSLMTEVIMTQNFQVTHWEYENYFNLERNVDLSHYKDDNYYLLKRQFFFLKPKKIIKFQHVTNDIFSPITYIYKQNAKNKLYHLIGICDRATQSA</sequence>
<dbReference type="Proteomes" id="UP000276133">
    <property type="component" value="Unassembled WGS sequence"/>
</dbReference>
<evidence type="ECO:0000313" key="1">
    <source>
        <dbReference type="EMBL" id="RNA38271.1"/>
    </source>
</evidence>
<protein>
    <submittedName>
        <fullName evidence="1">Uncharacterized protein</fullName>
    </submittedName>
</protein>
<proteinExistence type="predicted"/>